<dbReference type="Gene3D" id="3.30.930.10">
    <property type="entry name" value="Bira Bifunctional Protein, Domain 2"/>
    <property type="match status" value="1"/>
</dbReference>
<evidence type="ECO:0000259" key="12">
    <source>
        <dbReference type="PROSITE" id="PS50862"/>
    </source>
</evidence>
<gene>
    <name evidence="13" type="ORF">Vbra_6695</name>
</gene>
<dbReference type="InParanoid" id="A0A0G4E9R7"/>
<evidence type="ECO:0000256" key="2">
    <source>
        <dbReference type="ARBA" id="ARBA00005312"/>
    </source>
</evidence>
<evidence type="ECO:0000256" key="9">
    <source>
        <dbReference type="ARBA" id="ARBA00023146"/>
    </source>
</evidence>
<dbReference type="InterPro" id="IPR012340">
    <property type="entry name" value="NA-bd_OB-fold"/>
</dbReference>
<dbReference type="InterPro" id="IPR002312">
    <property type="entry name" value="Asp/Asn-tRNA-synth_IIb"/>
</dbReference>
<keyword evidence="4" id="KW-0963">Cytoplasm</keyword>
<dbReference type="GO" id="GO:0003723">
    <property type="term" value="F:RNA binding"/>
    <property type="evidence" value="ECO:0007669"/>
    <property type="project" value="TreeGrafter"/>
</dbReference>
<proteinExistence type="inferred from homology"/>
<dbReference type="FunFam" id="3.30.930.10:FF:000038">
    <property type="entry name" value="Aspartate--tRNA ligase"/>
    <property type="match status" value="1"/>
</dbReference>
<evidence type="ECO:0000256" key="6">
    <source>
        <dbReference type="ARBA" id="ARBA00022741"/>
    </source>
</evidence>
<accession>A0A0G4E9R7</accession>
<dbReference type="EC" id="6.1.1.12" evidence="3"/>
<dbReference type="AlphaFoldDB" id="A0A0G4E9R7"/>
<dbReference type="NCBIfam" id="TIGR00458">
    <property type="entry name" value="aspS_nondisc"/>
    <property type="match status" value="1"/>
</dbReference>
<dbReference type="InterPro" id="IPR006195">
    <property type="entry name" value="aa-tRNA-synth_II"/>
</dbReference>
<dbReference type="NCBIfam" id="NF003483">
    <property type="entry name" value="PRK05159.1"/>
    <property type="match status" value="1"/>
</dbReference>
<dbReference type="InterPro" id="IPR045864">
    <property type="entry name" value="aa-tRNA-synth_II/BPL/LPL"/>
</dbReference>
<sequence>MQQRCLYAAVCAAVSVCWLPLSRAFVAPAFRRSAAASPRSTTLWSSLDSQLYVRVPDIDKVAAESSVYVRGRLHAFRSKGNSCFLVLRQSGGSTVQACLFKDTEDPERSKELLKFLKSIPEESIIDIQGTVKPARVSSCTQKNVEIHILSAHLVSSCTQQLPFSVRDAARSPAEVMESQETERPIPVIGQDLRLDHRWLDLRTPANQAIMRVKAHMASAFRQQLIQAGFVEIFSPKLVPGQSEGGAEVFRTDYFGQQVCLAQSPQLYKQMAISSDLDRVFEIGPVFRAEKSRSRRHLCEFTGLDLEMSILHTYQEALLLVYNVLQRMFEDAEASLGDLLATVREQYPSEPLLLTDEPVILTYKDALQLLRSAGESMSDFDDLSDEQEQKLGRIVHDEYGTDLFAVDQYPRSLRPFYTMPSDTDADYSNSYDLFLRGQEIASGAQRINNPAQLKQAMDSGGLPTDSPSIQAYIKSFEHGCPPHAGAGLGLDRIATLFLGLDNASP</sequence>
<evidence type="ECO:0000256" key="3">
    <source>
        <dbReference type="ARBA" id="ARBA00012841"/>
    </source>
</evidence>
<feature type="domain" description="Aminoacyl-transfer RNA synthetases class-II family profile" evidence="12">
    <location>
        <begin position="210"/>
        <end position="504"/>
    </location>
</feature>
<protein>
    <recommendedName>
        <fullName evidence="3">aspartate--tRNA ligase</fullName>
        <ecNumber evidence="3">6.1.1.12</ecNumber>
    </recommendedName>
    <alternativeName>
        <fullName evidence="10">Aspartyl-tRNA synthetase</fullName>
    </alternativeName>
</protein>
<keyword evidence="6" id="KW-0547">Nucleotide-binding</keyword>
<dbReference type="InterPro" id="IPR004365">
    <property type="entry name" value="NA-bd_OB_tRNA"/>
</dbReference>
<dbReference type="PANTHER" id="PTHR43450">
    <property type="entry name" value="ASPARTYL-TRNA SYNTHETASE"/>
    <property type="match status" value="1"/>
</dbReference>
<dbReference type="GO" id="GO:0006422">
    <property type="term" value="P:aspartyl-tRNA aminoacylation"/>
    <property type="evidence" value="ECO:0007669"/>
    <property type="project" value="InterPro"/>
</dbReference>
<evidence type="ECO:0000256" key="5">
    <source>
        <dbReference type="ARBA" id="ARBA00022598"/>
    </source>
</evidence>
<dbReference type="SUPFAM" id="SSF55681">
    <property type="entry name" value="Class II aaRS and biotin synthetases"/>
    <property type="match status" value="1"/>
</dbReference>
<dbReference type="OMA" id="HYSEEVI"/>
<dbReference type="InterPro" id="IPR004364">
    <property type="entry name" value="Aa-tRNA-synt_II"/>
</dbReference>
<dbReference type="GO" id="GO:0005524">
    <property type="term" value="F:ATP binding"/>
    <property type="evidence" value="ECO:0007669"/>
    <property type="project" value="UniProtKB-KW"/>
</dbReference>
<dbReference type="SUPFAM" id="SSF50249">
    <property type="entry name" value="Nucleic acid-binding proteins"/>
    <property type="match status" value="1"/>
</dbReference>
<dbReference type="PANTHER" id="PTHR43450:SF1">
    <property type="entry name" value="ASPARTATE--TRNA LIGASE, CYTOPLASMIC"/>
    <property type="match status" value="1"/>
</dbReference>
<dbReference type="Pfam" id="PF00152">
    <property type="entry name" value="tRNA-synt_2"/>
    <property type="match status" value="1"/>
</dbReference>
<dbReference type="EMBL" id="CDMY01000033">
    <property type="protein sequence ID" value="CEL91941.1"/>
    <property type="molecule type" value="Genomic_DNA"/>
</dbReference>
<keyword evidence="14" id="KW-1185">Reference proteome</keyword>
<dbReference type="PRINTS" id="PR01042">
    <property type="entry name" value="TRNASYNTHASP"/>
</dbReference>
<evidence type="ECO:0000256" key="8">
    <source>
        <dbReference type="ARBA" id="ARBA00022917"/>
    </source>
</evidence>
<dbReference type="PROSITE" id="PS50862">
    <property type="entry name" value="AA_TRNA_LIGASE_II"/>
    <property type="match status" value="1"/>
</dbReference>
<dbReference type="Proteomes" id="UP000041254">
    <property type="component" value="Unassembled WGS sequence"/>
</dbReference>
<dbReference type="InterPro" id="IPR004523">
    <property type="entry name" value="Asp-tRNA_synthase_2"/>
</dbReference>
<dbReference type="Gene3D" id="2.40.50.140">
    <property type="entry name" value="Nucleic acid-binding proteins"/>
    <property type="match status" value="1"/>
</dbReference>
<keyword evidence="5" id="KW-0436">Ligase</keyword>
<evidence type="ECO:0000256" key="1">
    <source>
        <dbReference type="ARBA" id="ARBA00004496"/>
    </source>
</evidence>
<evidence type="ECO:0000256" key="4">
    <source>
        <dbReference type="ARBA" id="ARBA00022490"/>
    </source>
</evidence>
<dbReference type="STRING" id="1169540.A0A0G4E9R7"/>
<dbReference type="GO" id="GO:0004815">
    <property type="term" value="F:aspartate-tRNA ligase activity"/>
    <property type="evidence" value="ECO:0007669"/>
    <property type="project" value="UniProtKB-EC"/>
</dbReference>
<dbReference type="GO" id="GO:0017101">
    <property type="term" value="C:aminoacyl-tRNA synthetase multienzyme complex"/>
    <property type="evidence" value="ECO:0007669"/>
    <property type="project" value="TreeGrafter"/>
</dbReference>
<dbReference type="VEuPathDB" id="CryptoDB:Vbra_6695"/>
<keyword evidence="7" id="KW-0067">ATP-binding</keyword>
<evidence type="ECO:0000313" key="13">
    <source>
        <dbReference type="EMBL" id="CEL91941.1"/>
    </source>
</evidence>
<dbReference type="GO" id="GO:0005829">
    <property type="term" value="C:cytosol"/>
    <property type="evidence" value="ECO:0007669"/>
    <property type="project" value="TreeGrafter"/>
</dbReference>
<evidence type="ECO:0000256" key="10">
    <source>
        <dbReference type="ARBA" id="ARBA00033155"/>
    </source>
</evidence>
<keyword evidence="9" id="KW-0030">Aminoacyl-tRNA synthetase</keyword>
<reference evidence="13 14" key="1">
    <citation type="submission" date="2014-11" db="EMBL/GenBank/DDBJ databases">
        <authorList>
            <person name="Zhu J."/>
            <person name="Qi W."/>
            <person name="Song R."/>
        </authorList>
    </citation>
    <scope>NUCLEOTIDE SEQUENCE [LARGE SCALE GENOMIC DNA]</scope>
</reference>
<comment type="similarity">
    <text evidence="2">Belongs to the class-II aminoacyl-tRNA synthetase family. Type 2 subfamily.</text>
</comment>
<name>A0A0G4E9R7_VITBC</name>
<comment type="subcellular location">
    <subcellularLocation>
        <location evidence="1">Cytoplasm</location>
    </subcellularLocation>
</comment>
<evidence type="ECO:0000313" key="14">
    <source>
        <dbReference type="Proteomes" id="UP000041254"/>
    </source>
</evidence>
<dbReference type="CDD" id="cd04320">
    <property type="entry name" value="AspRS_cyto_N"/>
    <property type="match status" value="1"/>
</dbReference>
<comment type="catalytic activity">
    <reaction evidence="11">
        <text>tRNA(Asp) + L-aspartate + ATP = L-aspartyl-tRNA(Asp) + AMP + diphosphate</text>
        <dbReference type="Rhea" id="RHEA:19649"/>
        <dbReference type="Rhea" id="RHEA-COMP:9660"/>
        <dbReference type="Rhea" id="RHEA-COMP:9678"/>
        <dbReference type="ChEBI" id="CHEBI:29991"/>
        <dbReference type="ChEBI" id="CHEBI:30616"/>
        <dbReference type="ChEBI" id="CHEBI:33019"/>
        <dbReference type="ChEBI" id="CHEBI:78442"/>
        <dbReference type="ChEBI" id="CHEBI:78516"/>
        <dbReference type="ChEBI" id="CHEBI:456215"/>
        <dbReference type="EC" id="6.1.1.12"/>
    </reaction>
</comment>
<dbReference type="OrthoDB" id="372395at2759"/>
<dbReference type="PhylomeDB" id="A0A0G4E9R7"/>
<dbReference type="Pfam" id="PF01336">
    <property type="entry name" value="tRNA_anti-codon"/>
    <property type="match status" value="1"/>
</dbReference>
<keyword evidence="8" id="KW-0648">Protein biosynthesis</keyword>
<evidence type="ECO:0000256" key="7">
    <source>
        <dbReference type="ARBA" id="ARBA00022840"/>
    </source>
</evidence>
<evidence type="ECO:0000256" key="11">
    <source>
        <dbReference type="ARBA" id="ARBA00047904"/>
    </source>
</evidence>
<organism evidence="13 14">
    <name type="scientific">Vitrella brassicaformis (strain CCMP3155)</name>
    <dbReference type="NCBI Taxonomy" id="1169540"/>
    <lineage>
        <taxon>Eukaryota</taxon>
        <taxon>Sar</taxon>
        <taxon>Alveolata</taxon>
        <taxon>Colpodellida</taxon>
        <taxon>Vitrellaceae</taxon>
        <taxon>Vitrella</taxon>
    </lineage>
</organism>